<keyword evidence="7" id="KW-1185">Reference proteome</keyword>
<evidence type="ECO:0000313" key="6">
    <source>
        <dbReference type="EMBL" id="POF30114.1"/>
    </source>
</evidence>
<keyword evidence="4" id="KW-0472">Membrane</keyword>
<dbReference type="SUPFAM" id="SSF47384">
    <property type="entry name" value="Homodimeric domain of signal transducing histidine kinase"/>
    <property type="match status" value="1"/>
</dbReference>
<dbReference type="EMBL" id="PPCN01000007">
    <property type="protein sequence ID" value="POF30114.1"/>
    <property type="molecule type" value="Genomic_DNA"/>
</dbReference>
<dbReference type="InterPro" id="IPR003661">
    <property type="entry name" value="HisK_dim/P_dom"/>
</dbReference>
<evidence type="ECO:0000256" key="4">
    <source>
        <dbReference type="SAM" id="Phobius"/>
    </source>
</evidence>
<comment type="catalytic activity">
    <reaction evidence="1">
        <text>ATP + protein L-histidine = ADP + protein N-phospho-L-histidine.</text>
        <dbReference type="EC" id="2.7.13.3"/>
    </reaction>
</comment>
<protein>
    <recommendedName>
        <fullName evidence="2">histidine kinase</fullName>
        <ecNumber evidence="2">2.7.13.3</ecNumber>
    </recommendedName>
</protein>
<reference evidence="6 7" key="1">
    <citation type="submission" date="2018-01" db="EMBL/GenBank/DDBJ databases">
        <title>Genomic Encyclopedia of Archaeal and Bacterial Type Strains, Phase II (KMG-II): from individual species to whole genera.</title>
        <authorList>
            <person name="Goeker M."/>
        </authorList>
    </citation>
    <scope>NUCLEOTIDE SEQUENCE [LARGE SCALE GENOMIC DNA]</scope>
    <source>
        <strain evidence="6 7">DSM 17023</strain>
    </source>
</reference>
<evidence type="ECO:0000256" key="2">
    <source>
        <dbReference type="ARBA" id="ARBA00012438"/>
    </source>
</evidence>
<dbReference type="CDD" id="cd00082">
    <property type="entry name" value="HisKA"/>
    <property type="match status" value="1"/>
</dbReference>
<dbReference type="Gene3D" id="3.30.565.10">
    <property type="entry name" value="Histidine kinase-like ATPase, C-terminal domain"/>
    <property type="match status" value="1"/>
</dbReference>
<name>A0A2S3UR14_9HYPH</name>
<dbReference type="InterPro" id="IPR004358">
    <property type="entry name" value="Sig_transdc_His_kin-like_C"/>
</dbReference>
<dbReference type="InterPro" id="IPR036097">
    <property type="entry name" value="HisK_dim/P_sf"/>
</dbReference>
<dbReference type="AlphaFoldDB" id="A0A2S3UR14"/>
<evidence type="ECO:0000256" key="1">
    <source>
        <dbReference type="ARBA" id="ARBA00000085"/>
    </source>
</evidence>
<dbReference type="PROSITE" id="PS50109">
    <property type="entry name" value="HIS_KIN"/>
    <property type="match status" value="1"/>
</dbReference>
<dbReference type="PANTHER" id="PTHR43065">
    <property type="entry name" value="SENSOR HISTIDINE KINASE"/>
    <property type="match status" value="1"/>
</dbReference>
<evidence type="ECO:0000313" key="7">
    <source>
        <dbReference type="Proteomes" id="UP000236959"/>
    </source>
</evidence>
<dbReference type="SUPFAM" id="SSF55874">
    <property type="entry name" value="ATPase domain of HSP90 chaperone/DNA topoisomerase II/histidine kinase"/>
    <property type="match status" value="1"/>
</dbReference>
<dbReference type="SMART" id="SM00387">
    <property type="entry name" value="HATPase_c"/>
    <property type="match status" value="1"/>
</dbReference>
<keyword evidence="4" id="KW-0812">Transmembrane</keyword>
<feature type="transmembrane region" description="Helical" evidence="4">
    <location>
        <begin position="170"/>
        <end position="192"/>
    </location>
</feature>
<organism evidence="6 7">
    <name type="scientific">Roseibium marinum</name>
    <dbReference type="NCBI Taxonomy" id="281252"/>
    <lineage>
        <taxon>Bacteria</taxon>
        <taxon>Pseudomonadati</taxon>
        <taxon>Pseudomonadota</taxon>
        <taxon>Alphaproteobacteria</taxon>
        <taxon>Hyphomicrobiales</taxon>
        <taxon>Stappiaceae</taxon>
        <taxon>Roseibium</taxon>
    </lineage>
</organism>
<evidence type="ECO:0000256" key="3">
    <source>
        <dbReference type="ARBA" id="ARBA00022553"/>
    </source>
</evidence>
<dbReference type="Gene3D" id="1.10.287.130">
    <property type="match status" value="1"/>
</dbReference>
<dbReference type="InterPro" id="IPR003594">
    <property type="entry name" value="HATPase_dom"/>
</dbReference>
<dbReference type="PRINTS" id="PR00344">
    <property type="entry name" value="BCTRLSENSOR"/>
</dbReference>
<sequence length="549" mass="60695">MFPVFPDRKDNVEVGVLSLSGSASLPYTPKEMGRASLSRTFILYTLGLFAILGIIFVGILTKITWDAAHARAIRVTEAFFQATKRPFERAIWTVNADATLQLIRGLESLEVVERVWVETPDTGNFGEPASGPRQAEALSYTLNSPSTILQKDAIGQVFILIDRNTISYEIVSTVGFIVSAIIIYLLLLAVVTRTVFRRLIGRPLSAIVEYLSTPRLIEDPPRAKLMAGRADEIGILAESLQLMVQRRHLDLKKIQEYQTNLEELVAHRTEQLKLVQEELIQADNLAALGALVAGVSHELNTPLGNALMAATTIKDSTGYLRTELDRQSLSKEALENEVGRISDTANIIEKTLGRARELVGNFRQVAVDRQSEKKRPFNFDHIIRETLATLQPTIRKTSFEIELDLDADEVIDSYPGAVSQLVSNFVENAIKHGYEGIDQGRIRLSSQIISSKEDGDGGEPEKTVVFKCRDYGVGIPEKNLKKVFEPFFTTKFGKGGSGLGMAICYQLVTEALNGTISVTSEVGSGTEFTIEFPARAPQKAQTPIRKRVQ</sequence>
<dbReference type="PANTHER" id="PTHR43065:SF47">
    <property type="match status" value="1"/>
</dbReference>
<keyword evidence="3" id="KW-0597">Phosphoprotein</keyword>
<dbReference type="EC" id="2.7.13.3" evidence="2"/>
<proteinExistence type="predicted"/>
<dbReference type="Proteomes" id="UP000236959">
    <property type="component" value="Unassembled WGS sequence"/>
</dbReference>
<evidence type="ECO:0000259" key="5">
    <source>
        <dbReference type="PROSITE" id="PS50109"/>
    </source>
</evidence>
<keyword evidence="4" id="KW-1133">Transmembrane helix</keyword>
<comment type="caution">
    <text evidence="6">The sequence shown here is derived from an EMBL/GenBank/DDBJ whole genome shotgun (WGS) entry which is preliminary data.</text>
</comment>
<dbReference type="Gene3D" id="6.10.340.10">
    <property type="match status" value="1"/>
</dbReference>
<gene>
    <name evidence="6" type="ORF">CLV41_107141</name>
</gene>
<dbReference type="InterPro" id="IPR005467">
    <property type="entry name" value="His_kinase_dom"/>
</dbReference>
<dbReference type="InterPro" id="IPR036890">
    <property type="entry name" value="HATPase_C_sf"/>
</dbReference>
<dbReference type="Pfam" id="PF02518">
    <property type="entry name" value="HATPase_c"/>
    <property type="match status" value="1"/>
</dbReference>
<feature type="domain" description="Histidine kinase" evidence="5">
    <location>
        <begin position="294"/>
        <end position="536"/>
    </location>
</feature>
<accession>A0A2S3UR14</accession>
<feature type="transmembrane region" description="Helical" evidence="4">
    <location>
        <begin position="41"/>
        <end position="61"/>
    </location>
</feature>
<dbReference type="GO" id="GO:0000155">
    <property type="term" value="F:phosphorelay sensor kinase activity"/>
    <property type="evidence" value="ECO:0007669"/>
    <property type="project" value="InterPro"/>
</dbReference>